<keyword evidence="4" id="KW-0804">Transcription</keyword>
<evidence type="ECO:0000256" key="2">
    <source>
        <dbReference type="ARBA" id="ARBA00023015"/>
    </source>
</evidence>
<protein>
    <submittedName>
        <fullName evidence="6">LysR family transcriptional regulator</fullName>
    </submittedName>
</protein>
<gene>
    <name evidence="6" type="ORF">LHA26_03015</name>
</gene>
<accession>A0ABY4X955</accession>
<dbReference type="SUPFAM" id="SSF46785">
    <property type="entry name" value="Winged helix' DNA-binding domain"/>
    <property type="match status" value="1"/>
</dbReference>
<dbReference type="PRINTS" id="PR00039">
    <property type="entry name" value="HTHLYSR"/>
</dbReference>
<dbReference type="Pfam" id="PF00126">
    <property type="entry name" value="HTH_1"/>
    <property type="match status" value="1"/>
</dbReference>
<dbReference type="RefSeq" id="WP_252167277.1">
    <property type="nucleotide sequence ID" value="NZ_CP084930.1"/>
</dbReference>
<dbReference type="Gene3D" id="1.10.10.10">
    <property type="entry name" value="Winged helix-like DNA-binding domain superfamily/Winged helix DNA-binding domain"/>
    <property type="match status" value="1"/>
</dbReference>
<dbReference type="InterPro" id="IPR036390">
    <property type="entry name" value="WH_DNA-bd_sf"/>
</dbReference>
<proteinExistence type="inferred from homology"/>
<dbReference type="Gene3D" id="3.40.190.290">
    <property type="match status" value="1"/>
</dbReference>
<dbReference type="InterPro" id="IPR000847">
    <property type="entry name" value="LysR_HTH_N"/>
</dbReference>
<name>A0ABY4X955_9SPHN</name>
<dbReference type="PANTHER" id="PTHR30537">
    <property type="entry name" value="HTH-TYPE TRANSCRIPTIONAL REGULATOR"/>
    <property type="match status" value="1"/>
</dbReference>
<feature type="domain" description="HTH lysR-type" evidence="5">
    <location>
        <begin position="4"/>
        <end position="61"/>
    </location>
</feature>
<evidence type="ECO:0000256" key="1">
    <source>
        <dbReference type="ARBA" id="ARBA00009437"/>
    </source>
</evidence>
<dbReference type="PANTHER" id="PTHR30537:SF1">
    <property type="entry name" value="HTH-TYPE TRANSCRIPTIONAL REGULATOR PGRR"/>
    <property type="match status" value="1"/>
</dbReference>
<reference evidence="6" key="1">
    <citation type="journal article" date="2022" name="Toxins">
        <title>Genomic Analysis of Sphingopyxis sp. USTB-05 for Biodegrading Cyanobacterial Hepatotoxins.</title>
        <authorList>
            <person name="Liu C."/>
            <person name="Xu Q."/>
            <person name="Zhao Z."/>
            <person name="Zhang H."/>
            <person name="Liu X."/>
            <person name="Yin C."/>
            <person name="Liu Y."/>
            <person name="Yan H."/>
        </authorList>
    </citation>
    <scope>NUCLEOTIDE SEQUENCE</scope>
    <source>
        <strain evidence="6">NBD5</strain>
    </source>
</reference>
<dbReference type="EMBL" id="CP084930">
    <property type="protein sequence ID" value="USI73468.1"/>
    <property type="molecule type" value="Genomic_DNA"/>
</dbReference>
<evidence type="ECO:0000313" key="6">
    <source>
        <dbReference type="EMBL" id="USI73468.1"/>
    </source>
</evidence>
<dbReference type="InterPro" id="IPR005119">
    <property type="entry name" value="LysR_subst-bd"/>
</dbReference>
<dbReference type="CDD" id="cd08474">
    <property type="entry name" value="PBP2_CrgA_like_5"/>
    <property type="match status" value="1"/>
</dbReference>
<dbReference type="Proteomes" id="UP001056937">
    <property type="component" value="Chromosome 1"/>
</dbReference>
<evidence type="ECO:0000259" key="5">
    <source>
        <dbReference type="PROSITE" id="PS50931"/>
    </source>
</evidence>
<dbReference type="SUPFAM" id="SSF53850">
    <property type="entry name" value="Periplasmic binding protein-like II"/>
    <property type="match status" value="1"/>
</dbReference>
<keyword evidence="2" id="KW-0805">Transcription regulation</keyword>
<evidence type="ECO:0000256" key="4">
    <source>
        <dbReference type="ARBA" id="ARBA00023163"/>
    </source>
</evidence>
<dbReference type="PROSITE" id="PS50931">
    <property type="entry name" value="HTH_LYSR"/>
    <property type="match status" value="1"/>
</dbReference>
<dbReference type="InterPro" id="IPR036388">
    <property type="entry name" value="WH-like_DNA-bd_sf"/>
</dbReference>
<organism evidence="6 7">
    <name type="scientific">Sphingomonas morindae</name>
    <dbReference type="NCBI Taxonomy" id="1541170"/>
    <lineage>
        <taxon>Bacteria</taxon>
        <taxon>Pseudomonadati</taxon>
        <taxon>Pseudomonadota</taxon>
        <taxon>Alphaproteobacteria</taxon>
        <taxon>Sphingomonadales</taxon>
        <taxon>Sphingomonadaceae</taxon>
        <taxon>Sphingomonas</taxon>
    </lineage>
</organism>
<keyword evidence="7" id="KW-1185">Reference proteome</keyword>
<sequence>MPRQPINDLVALRAIVRERSFTRAAAQLGVSPSALSHAMRGLEERLGVRLLTRTTRSVAPTHAGERLLEAIGPHLDGIDAELATLRTLRDKPAGMIRITTGIDAAQTILWPALARLLPDYPDIEVELAIDAGFVDIVAARFDAGVRLGETIAQDMIAVRIGPDMRMAAVASPAYFAGREPPATPHALAAHACINLRFPTHGGLYAWEFERHGRALTVRVAGQLIVNDIVLARQAARDAAGIAYLPEEYVRDDMAEGRLVRVLADWCPPFPGYYLYYPSRRQRSPALSVLIEALRYSSQRG</sequence>
<evidence type="ECO:0000256" key="3">
    <source>
        <dbReference type="ARBA" id="ARBA00023125"/>
    </source>
</evidence>
<keyword evidence="3" id="KW-0238">DNA-binding</keyword>
<dbReference type="InterPro" id="IPR058163">
    <property type="entry name" value="LysR-type_TF_proteobact-type"/>
</dbReference>
<comment type="similarity">
    <text evidence="1">Belongs to the LysR transcriptional regulatory family.</text>
</comment>
<dbReference type="Pfam" id="PF03466">
    <property type="entry name" value="LysR_substrate"/>
    <property type="match status" value="1"/>
</dbReference>
<evidence type="ECO:0000313" key="7">
    <source>
        <dbReference type="Proteomes" id="UP001056937"/>
    </source>
</evidence>